<name>A0A3B1DMH6_9ZZZZ</name>
<keyword evidence="3" id="KW-0694">RNA-binding</keyword>
<evidence type="ECO:0000313" key="6">
    <source>
        <dbReference type="EMBL" id="VAX41972.1"/>
    </source>
</evidence>
<evidence type="ECO:0000256" key="2">
    <source>
        <dbReference type="ARBA" id="ARBA00022730"/>
    </source>
</evidence>
<evidence type="ECO:0000256" key="4">
    <source>
        <dbReference type="ARBA" id="ARBA00022980"/>
    </source>
</evidence>
<dbReference type="PANTHER" id="PTHR13501">
    <property type="entry name" value="CHLOROPLAST 50S RIBOSOMAL PROTEIN L22-RELATED"/>
    <property type="match status" value="1"/>
</dbReference>
<accession>A0A3B1DMH6</accession>
<sequence>MARVKASHKFARISATKVRPFADLIRGLTVEQGLNALRYRPNRGARFLEKVLRSARANAEDKGARNADHLKIAEVCIDGGPMIKRIQPRARGMAFVIRRRMSHIHVAIEAPEIV</sequence>
<dbReference type="PANTHER" id="PTHR13501:SF8">
    <property type="entry name" value="LARGE RIBOSOMAL SUBUNIT PROTEIN UL22M"/>
    <property type="match status" value="1"/>
</dbReference>
<dbReference type="EMBL" id="UOGL01000604">
    <property type="protein sequence ID" value="VAX41972.1"/>
    <property type="molecule type" value="Genomic_DNA"/>
</dbReference>
<dbReference type="InterPro" id="IPR047867">
    <property type="entry name" value="Ribosomal_uL22_bac/org-type"/>
</dbReference>
<dbReference type="CDD" id="cd00336">
    <property type="entry name" value="Ribosomal_L22"/>
    <property type="match status" value="1"/>
</dbReference>
<evidence type="ECO:0000256" key="3">
    <source>
        <dbReference type="ARBA" id="ARBA00022884"/>
    </source>
</evidence>
<proteinExistence type="inferred from homology"/>
<keyword evidence="2" id="KW-0699">rRNA-binding</keyword>
<gene>
    <name evidence="6" type="ORF">MNBD_PLANCTO02-278</name>
</gene>
<reference evidence="6" key="1">
    <citation type="submission" date="2018-06" db="EMBL/GenBank/DDBJ databases">
        <authorList>
            <person name="Zhirakovskaya E."/>
        </authorList>
    </citation>
    <scope>NUCLEOTIDE SEQUENCE</scope>
</reference>
<dbReference type="GO" id="GO:0022625">
    <property type="term" value="C:cytosolic large ribosomal subunit"/>
    <property type="evidence" value="ECO:0007669"/>
    <property type="project" value="TreeGrafter"/>
</dbReference>
<dbReference type="GO" id="GO:0019843">
    <property type="term" value="F:rRNA binding"/>
    <property type="evidence" value="ECO:0007669"/>
    <property type="project" value="UniProtKB-KW"/>
</dbReference>
<dbReference type="HAMAP" id="MF_01331_B">
    <property type="entry name" value="Ribosomal_uL22_B"/>
    <property type="match status" value="1"/>
</dbReference>
<dbReference type="NCBIfam" id="TIGR01044">
    <property type="entry name" value="rplV_bact"/>
    <property type="match status" value="1"/>
</dbReference>
<evidence type="ECO:0000256" key="1">
    <source>
        <dbReference type="ARBA" id="ARBA00009451"/>
    </source>
</evidence>
<organism evidence="6">
    <name type="scientific">hydrothermal vent metagenome</name>
    <dbReference type="NCBI Taxonomy" id="652676"/>
    <lineage>
        <taxon>unclassified sequences</taxon>
        <taxon>metagenomes</taxon>
        <taxon>ecological metagenomes</taxon>
    </lineage>
</organism>
<dbReference type="GO" id="GO:0003735">
    <property type="term" value="F:structural constituent of ribosome"/>
    <property type="evidence" value="ECO:0007669"/>
    <property type="project" value="InterPro"/>
</dbReference>
<dbReference type="InterPro" id="IPR005727">
    <property type="entry name" value="Ribosomal_uL22_bac/chlpt-type"/>
</dbReference>
<dbReference type="GO" id="GO:0006412">
    <property type="term" value="P:translation"/>
    <property type="evidence" value="ECO:0007669"/>
    <property type="project" value="InterPro"/>
</dbReference>
<dbReference type="Pfam" id="PF00237">
    <property type="entry name" value="Ribosomal_L22"/>
    <property type="match status" value="1"/>
</dbReference>
<dbReference type="InterPro" id="IPR036394">
    <property type="entry name" value="Ribosomal_uL22_sf"/>
</dbReference>
<keyword evidence="5" id="KW-0687">Ribonucleoprotein</keyword>
<dbReference type="InterPro" id="IPR001063">
    <property type="entry name" value="Ribosomal_uL22"/>
</dbReference>
<dbReference type="Gene3D" id="3.90.470.10">
    <property type="entry name" value="Ribosomal protein L22/L17"/>
    <property type="match status" value="1"/>
</dbReference>
<keyword evidence="4 6" id="KW-0689">Ribosomal protein</keyword>
<dbReference type="SUPFAM" id="SSF54843">
    <property type="entry name" value="Ribosomal protein L22"/>
    <property type="match status" value="1"/>
</dbReference>
<comment type="similarity">
    <text evidence="1">Belongs to the universal ribosomal protein uL22 family.</text>
</comment>
<dbReference type="AlphaFoldDB" id="A0A3B1DMH6"/>
<protein>
    <submittedName>
        <fullName evidence="6">LSU ribosomal protein L22p (L17e)</fullName>
    </submittedName>
</protein>
<evidence type="ECO:0000256" key="5">
    <source>
        <dbReference type="ARBA" id="ARBA00023274"/>
    </source>
</evidence>